<dbReference type="AlphaFoldDB" id="A0A9P5THS2"/>
<organism evidence="1 2">
    <name type="scientific">Gymnopilus junonius</name>
    <name type="common">Spectacular rustgill mushroom</name>
    <name type="synonym">Gymnopilus spectabilis subsp. junonius</name>
    <dbReference type="NCBI Taxonomy" id="109634"/>
    <lineage>
        <taxon>Eukaryota</taxon>
        <taxon>Fungi</taxon>
        <taxon>Dikarya</taxon>
        <taxon>Basidiomycota</taxon>
        <taxon>Agaricomycotina</taxon>
        <taxon>Agaricomycetes</taxon>
        <taxon>Agaricomycetidae</taxon>
        <taxon>Agaricales</taxon>
        <taxon>Agaricineae</taxon>
        <taxon>Hymenogastraceae</taxon>
        <taxon>Gymnopilus</taxon>
    </lineage>
</organism>
<protein>
    <submittedName>
        <fullName evidence="1">Uncharacterized protein</fullName>
    </submittedName>
</protein>
<evidence type="ECO:0000313" key="1">
    <source>
        <dbReference type="EMBL" id="KAF8877751.1"/>
    </source>
</evidence>
<gene>
    <name evidence="1" type="ORF">CPB84DRAFT_357196</name>
</gene>
<keyword evidence="2" id="KW-1185">Reference proteome</keyword>
<comment type="caution">
    <text evidence="1">The sequence shown here is derived from an EMBL/GenBank/DDBJ whole genome shotgun (WGS) entry which is preliminary data.</text>
</comment>
<evidence type="ECO:0000313" key="2">
    <source>
        <dbReference type="Proteomes" id="UP000724874"/>
    </source>
</evidence>
<proteinExistence type="predicted"/>
<dbReference type="OrthoDB" id="2833384at2759"/>
<reference evidence="1" key="1">
    <citation type="submission" date="2020-11" db="EMBL/GenBank/DDBJ databases">
        <authorList>
            <consortium name="DOE Joint Genome Institute"/>
            <person name="Ahrendt S."/>
            <person name="Riley R."/>
            <person name="Andreopoulos W."/>
            <person name="LaButti K."/>
            <person name="Pangilinan J."/>
            <person name="Ruiz-duenas F.J."/>
            <person name="Barrasa J.M."/>
            <person name="Sanchez-Garcia M."/>
            <person name="Camarero S."/>
            <person name="Miyauchi S."/>
            <person name="Serrano A."/>
            <person name="Linde D."/>
            <person name="Babiker R."/>
            <person name="Drula E."/>
            <person name="Ayuso-Fernandez I."/>
            <person name="Pacheco R."/>
            <person name="Padilla G."/>
            <person name="Ferreira P."/>
            <person name="Barriuso J."/>
            <person name="Kellner H."/>
            <person name="Castanera R."/>
            <person name="Alfaro M."/>
            <person name="Ramirez L."/>
            <person name="Pisabarro A.G."/>
            <person name="Kuo A."/>
            <person name="Tritt A."/>
            <person name="Lipzen A."/>
            <person name="He G."/>
            <person name="Yan M."/>
            <person name="Ng V."/>
            <person name="Cullen D."/>
            <person name="Martin F."/>
            <person name="Rosso M.-N."/>
            <person name="Henrissat B."/>
            <person name="Hibbett D."/>
            <person name="Martinez A.T."/>
            <person name="Grigoriev I.V."/>
        </authorList>
    </citation>
    <scope>NUCLEOTIDE SEQUENCE</scope>
    <source>
        <strain evidence="1">AH 44721</strain>
    </source>
</reference>
<sequence>MTIAETDAIFARAYASAIKKKLQLEVGEDKVLFLSPLVQRGIPAGSLIPPEITNFEVYAFGDTLLTADNPSYFGGGGNPSYIQDLRTYVDYIYTKIDWSPGVTQHMAEARKAVADAEDAYSAAFDKAMAAWKKAHDAGISTKQFWPWTRESAPYLDSAEELRKRAYTSLDAAAMQHYGPQAATLADIRAGLRDALETDPEKKYPG</sequence>
<accession>A0A9P5THS2</accession>
<dbReference type="EMBL" id="JADNYJ010000166">
    <property type="protein sequence ID" value="KAF8877751.1"/>
    <property type="molecule type" value="Genomic_DNA"/>
</dbReference>
<name>A0A9P5THS2_GYMJU</name>
<dbReference type="Proteomes" id="UP000724874">
    <property type="component" value="Unassembled WGS sequence"/>
</dbReference>